<protein>
    <submittedName>
        <fullName evidence="2">Uncharacterized protein</fullName>
    </submittedName>
</protein>
<reference evidence="2 3" key="1">
    <citation type="journal article" date="2012" name="New Phytol.">
        <title>Insight into trade-off between wood decay and parasitism from the genome of a fungal forest pathogen.</title>
        <authorList>
            <person name="Olson A."/>
            <person name="Aerts A."/>
            <person name="Asiegbu F."/>
            <person name="Belbahri L."/>
            <person name="Bouzid O."/>
            <person name="Broberg A."/>
            <person name="Canback B."/>
            <person name="Coutinho P.M."/>
            <person name="Cullen D."/>
            <person name="Dalman K."/>
            <person name="Deflorio G."/>
            <person name="van Diepen L.T."/>
            <person name="Dunand C."/>
            <person name="Duplessis S."/>
            <person name="Durling M."/>
            <person name="Gonthier P."/>
            <person name="Grimwood J."/>
            <person name="Fossdal C.G."/>
            <person name="Hansson D."/>
            <person name="Henrissat B."/>
            <person name="Hietala A."/>
            <person name="Himmelstrand K."/>
            <person name="Hoffmeister D."/>
            <person name="Hogberg N."/>
            <person name="James T.Y."/>
            <person name="Karlsson M."/>
            <person name="Kohler A."/>
            <person name="Kues U."/>
            <person name="Lee Y.H."/>
            <person name="Lin Y.C."/>
            <person name="Lind M."/>
            <person name="Lindquist E."/>
            <person name="Lombard V."/>
            <person name="Lucas S."/>
            <person name="Lunden K."/>
            <person name="Morin E."/>
            <person name="Murat C."/>
            <person name="Park J."/>
            <person name="Raffaello T."/>
            <person name="Rouze P."/>
            <person name="Salamov A."/>
            <person name="Schmutz J."/>
            <person name="Solheim H."/>
            <person name="Stahlberg J."/>
            <person name="Velez H."/>
            <person name="de Vries R.P."/>
            <person name="Wiebenga A."/>
            <person name="Woodward S."/>
            <person name="Yakovlev I."/>
            <person name="Garbelotto M."/>
            <person name="Martin F."/>
            <person name="Grigoriev I.V."/>
            <person name="Stenlid J."/>
        </authorList>
    </citation>
    <scope>NUCLEOTIDE SEQUENCE [LARGE SCALE GENOMIC DNA]</scope>
    <source>
        <strain evidence="2 3">TC 32-1</strain>
    </source>
</reference>
<evidence type="ECO:0000313" key="2">
    <source>
        <dbReference type="EMBL" id="ETW81221.1"/>
    </source>
</evidence>
<dbReference type="Proteomes" id="UP000030671">
    <property type="component" value="Unassembled WGS sequence"/>
</dbReference>
<sequence length="136" mass="15088">MAHASVHRVDLPESKPDRTRASTVVIKVQPPSTPPSYTTSTLLRAFDRAWPAPLRAALARKGPPPTTHAETKITSAFKHPYPAPRRKRRAAKFGVPPRRLGAPTFVRSLGRSIDDYTYSASFFFFFRVGRRSAAAS</sequence>
<evidence type="ECO:0000313" key="3">
    <source>
        <dbReference type="Proteomes" id="UP000030671"/>
    </source>
</evidence>
<evidence type="ECO:0000256" key="1">
    <source>
        <dbReference type="SAM" id="MobiDB-lite"/>
    </source>
</evidence>
<dbReference type="GeneID" id="20676273"/>
<organism evidence="2 3">
    <name type="scientific">Heterobasidion irregulare (strain TC 32-1)</name>
    <dbReference type="NCBI Taxonomy" id="747525"/>
    <lineage>
        <taxon>Eukaryota</taxon>
        <taxon>Fungi</taxon>
        <taxon>Dikarya</taxon>
        <taxon>Basidiomycota</taxon>
        <taxon>Agaricomycotina</taxon>
        <taxon>Agaricomycetes</taxon>
        <taxon>Russulales</taxon>
        <taxon>Bondarzewiaceae</taxon>
        <taxon>Heterobasidion</taxon>
        <taxon>Heterobasidion annosum species complex</taxon>
    </lineage>
</organism>
<name>W4K829_HETIT</name>
<dbReference type="EMBL" id="KI925459">
    <property type="protein sequence ID" value="ETW81221.1"/>
    <property type="molecule type" value="Genomic_DNA"/>
</dbReference>
<dbReference type="InParanoid" id="W4K829"/>
<feature type="region of interest" description="Disordered" evidence="1">
    <location>
        <begin position="1"/>
        <end position="22"/>
    </location>
</feature>
<dbReference type="AlphaFoldDB" id="W4K829"/>
<accession>W4K829</accession>
<proteinExistence type="predicted"/>
<keyword evidence="3" id="KW-1185">Reference proteome</keyword>
<gene>
    <name evidence="2" type="ORF">HETIRDRAFT_452598</name>
</gene>
<feature type="compositionally biased region" description="Basic and acidic residues" evidence="1">
    <location>
        <begin position="7"/>
        <end position="20"/>
    </location>
</feature>
<dbReference type="HOGENOM" id="CLU_1875700_0_0_1"/>
<dbReference type="KEGG" id="hir:HETIRDRAFT_452598"/>
<dbReference type="RefSeq" id="XP_009547882.1">
    <property type="nucleotide sequence ID" value="XM_009549587.1"/>
</dbReference>